<dbReference type="Pfam" id="PF01661">
    <property type="entry name" value="Macro"/>
    <property type="match status" value="2"/>
</dbReference>
<dbReference type="PROSITE" id="PS51059">
    <property type="entry name" value="PARP_CATALYTIC"/>
    <property type="match status" value="1"/>
</dbReference>
<evidence type="ECO:0000256" key="6">
    <source>
        <dbReference type="ARBA" id="ARBA00024347"/>
    </source>
</evidence>
<dbReference type="PROSITE" id="PS51154">
    <property type="entry name" value="MACRO"/>
    <property type="match status" value="1"/>
</dbReference>
<dbReference type="OrthoDB" id="6133115at2759"/>
<comment type="similarity">
    <text evidence="6">Belongs to the ARTD/PARP family.</text>
</comment>
<protein>
    <submittedName>
        <fullName evidence="8">Protein mono-ADP-ribosyltransferase PARP14 isoform X1</fullName>
    </submittedName>
</protein>
<dbReference type="GO" id="GO:0003714">
    <property type="term" value="F:transcription corepressor activity"/>
    <property type="evidence" value="ECO:0000318"/>
    <property type="project" value="GO_Central"/>
</dbReference>
<keyword evidence="4" id="KW-0520">NAD</keyword>
<dbReference type="GeneID" id="108713372"/>
<evidence type="ECO:0000313" key="7">
    <source>
        <dbReference type="Proteomes" id="UP000186698"/>
    </source>
</evidence>
<evidence type="ECO:0000256" key="3">
    <source>
        <dbReference type="ARBA" id="ARBA00022679"/>
    </source>
</evidence>
<reference evidence="8" key="1">
    <citation type="submission" date="2025-08" db="UniProtKB">
        <authorList>
            <consortium name="RefSeq"/>
        </authorList>
    </citation>
    <scope>IDENTIFICATION</scope>
    <source>
        <strain evidence="8">J_2021</strain>
        <tissue evidence="8">Erythrocytes</tissue>
    </source>
</reference>
<keyword evidence="2" id="KW-0328">Glycosyltransferase</keyword>
<dbReference type="InterPro" id="IPR004170">
    <property type="entry name" value="WWE_dom"/>
</dbReference>
<keyword evidence="5" id="KW-0539">Nucleus</keyword>
<dbReference type="Gene3D" id="3.40.220.10">
    <property type="entry name" value="Leucine Aminopeptidase, subunit E, domain 1"/>
    <property type="match status" value="2"/>
</dbReference>
<dbReference type="SUPFAM" id="SSF52949">
    <property type="entry name" value="Macro domain-like"/>
    <property type="match status" value="2"/>
</dbReference>
<sequence length="1290" mass="144911">MGDRIDSDYDLHSLVVESSKDLNEIQQRDLQKLFVVNYQGEEYILSSISSRLFRVSYREEGAWNEFLDNKPLELRSCGDTIELTIRVEEHQEEDNMALPCTVQCSGAGQNSANNALNVSTQSNVTSETVQMAPNVTQTSIPLESDSQYFVVRDSIIYAVKNNFPGLNIQVTPWELKISGGPRDLVQARREIKTAIDGVKFRTIALQCNIKDFLSCWDKKALSEKIFGRTQEGCVILDSSRGLRLYAPCITLLDQAENLLKGIFQERSIYIKNEDRNVIVSESWTSLTEKIQSNKNILLCSHENENGSLNLSLQGFKKDVETATEIIKDHLRLHITTQEDLNLESRILVENLDDLMLSFNLGELETGVRSLPSSGTSVTLIGPENAVTKSMELLRNVKQIICHEFLSLGEHGALYFFKNQGKEMLDQISKDHNCKVYIGESKEACSKKESRGRKCDLRTLPPKKEKSAEWQQSTAGYTMPVNSTDNKQPLIQLILSYGNLEEKQANVISAPLLAANPRLNVLNVTNSLQTKAGTKFSTLFTTILNDRPTLMPGSLVEMPLAKNTHALNCDSMLFIVCTPYDEPHGSSVKDLRKGISDMLKKCSQKKMCSVAMPTIGAGIALRFPNEIAARIFGEELKLFVEKEPNTSLKKIQLVFQKNMQCLFAAYEETLLQMDFGGRIVLCNEDGDPLKKLTLGQHIDLRAGKLSVSVVYGDIVEENNDVIANSTNFNHWGPKTVAHSIFTAAGPEVITDTQRCHSSNQKVVVTGSGSLNCKYIFHCDCQSSLLNIEHIVREVLLKCEESGLQSVSMPAFGTGVCRFDPETVAKYMANSISSVVQSSNLSSLTSVRLVALKPYIYRIFSVIFQKYFKPAQEATRKSLDLLTARLKCRQVQNTKQIKYNGIHEIPIPHHPIALLSIVGTDPKTLKTVKSILESEFFNHYWEEEIEDALLKSMSEDEIQSLFSLLKEKPQVQVILNQGRGCIHINGCDANIPELSVQVKNKLKDILHARQEDAQRDKAGLLIQWSYCNGASVTPFEEETCQQLEKKFTSDCKGTLTVDFDNRTQINVNLETMKALIPNLGQEVTVVRKDLESETDLPDHWDQMNGHALMMVPLDPNSEEYCKVHADFTRTAGHCCIVKIERVQNIYQYIAYALSKKIMKEKNGTAKVNECTLYYGTASKNCQSINYNGFDRNFDLNATTYGDGVYFSVDASYSAGIKFSPQDPETQLRYIYQVKVLAGHHTKGRRGMKAPPCKSPSAPFDLYDSLTDNNDDPTMFVVFHDDQVYPEYLISFR</sequence>
<evidence type="ECO:0000256" key="1">
    <source>
        <dbReference type="ARBA" id="ARBA00004123"/>
    </source>
</evidence>
<dbReference type="InterPro" id="IPR012317">
    <property type="entry name" value="Poly(ADP-ribose)pol_cat_dom"/>
</dbReference>
<keyword evidence="7" id="KW-1185">Reference proteome</keyword>
<dbReference type="InterPro" id="IPR043472">
    <property type="entry name" value="Macro_dom-like"/>
</dbReference>
<dbReference type="GO" id="GO:0003950">
    <property type="term" value="F:NAD+ poly-ADP-ribosyltransferase activity"/>
    <property type="evidence" value="ECO:0000318"/>
    <property type="project" value="GO_Central"/>
</dbReference>
<dbReference type="InterPro" id="IPR037197">
    <property type="entry name" value="WWE_dom_sf"/>
</dbReference>
<dbReference type="InterPro" id="IPR052056">
    <property type="entry name" value="Mono-ARTD/PARP"/>
</dbReference>
<evidence type="ECO:0000256" key="5">
    <source>
        <dbReference type="ARBA" id="ARBA00023242"/>
    </source>
</evidence>
<dbReference type="Gene3D" id="3.30.720.50">
    <property type="match status" value="1"/>
</dbReference>
<dbReference type="Pfam" id="PF02825">
    <property type="entry name" value="WWE"/>
    <property type="match status" value="1"/>
</dbReference>
<name>A0A1L8HXV4_XENLA</name>
<dbReference type="PANTHER" id="PTHR14453:SF105">
    <property type="entry name" value="POLY [ADP-RIBOSE] POLYMERASE"/>
    <property type="match status" value="1"/>
</dbReference>
<dbReference type="KEGG" id="xla:108713372"/>
<dbReference type="GO" id="GO:1990404">
    <property type="term" value="F:NAD+-protein mono-ADP-ribosyltransferase activity"/>
    <property type="evidence" value="ECO:0007669"/>
    <property type="project" value="TreeGrafter"/>
</dbReference>
<dbReference type="SMART" id="SM00506">
    <property type="entry name" value="A1pp"/>
    <property type="match status" value="1"/>
</dbReference>
<gene>
    <name evidence="9" type="primary">parp14l.L</name>
    <name evidence="8" type="synonym">parp14.3.L</name>
</gene>
<dbReference type="SUPFAM" id="SSF117839">
    <property type="entry name" value="WWE domain"/>
    <property type="match status" value="1"/>
</dbReference>
<dbReference type="Proteomes" id="UP000186698">
    <property type="component" value="Chromosome 1L"/>
</dbReference>
<keyword evidence="3" id="KW-0808">Transferase</keyword>
<organism evidence="7 8">
    <name type="scientific">Xenopus laevis</name>
    <name type="common">African clawed frog</name>
    <dbReference type="NCBI Taxonomy" id="8355"/>
    <lineage>
        <taxon>Eukaryota</taxon>
        <taxon>Metazoa</taxon>
        <taxon>Chordata</taxon>
        <taxon>Craniata</taxon>
        <taxon>Vertebrata</taxon>
        <taxon>Euteleostomi</taxon>
        <taxon>Amphibia</taxon>
        <taxon>Batrachia</taxon>
        <taxon>Anura</taxon>
        <taxon>Pipoidea</taxon>
        <taxon>Pipidae</taxon>
        <taxon>Xenopodinae</taxon>
        <taxon>Xenopus</taxon>
        <taxon>Xenopus</taxon>
    </lineage>
</organism>
<dbReference type="Pfam" id="PF00644">
    <property type="entry name" value="PARP"/>
    <property type="match status" value="1"/>
</dbReference>
<dbReference type="GO" id="GO:0010629">
    <property type="term" value="P:negative regulation of gene expression"/>
    <property type="evidence" value="ECO:0000318"/>
    <property type="project" value="GO_Central"/>
</dbReference>
<dbReference type="SUPFAM" id="SSF56399">
    <property type="entry name" value="ADP-ribosylation"/>
    <property type="match status" value="1"/>
</dbReference>
<dbReference type="STRING" id="8355.A0A1L8HXV4"/>
<dbReference type="GO" id="GO:0005737">
    <property type="term" value="C:cytoplasm"/>
    <property type="evidence" value="ECO:0000318"/>
    <property type="project" value="GO_Central"/>
</dbReference>
<dbReference type="CDD" id="cd01439">
    <property type="entry name" value="TCCD_inducible_PARP_like"/>
    <property type="match status" value="1"/>
</dbReference>
<dbReference type="CTD" id="108713372"/>
<dbReference type="GO" id="GO:0070212">
    <property type="term" value="P:protein poly-ADP-ribosylation"/>
    <property type="evidence" value="ECO:0007669"/>
    <property type="project" value="TreeGrafter"/>
</dbReference>
<accession>A0A1L8HXV4</accession>
<dbReference type="PANTHER" id="PTHR14453">
    <property type="entry name" value="PARP/ZINC FINGER CCCH TYPE DOMAIN CONTAINING PROTEIN"/>
    <property type="match status" value="1"/>
</dbReference>
<proteinExistence type="inferred from homology"/>
<evidence type="ECO:0000256" key="4">
    <source>
        <dbReference type="ARBA" id="ARBA00023027"/>
    </source>
</evidence>
<comment type="subcellular location">
    <subcellularLocation>
        <location evidence="1">Nucleus</location>
    </subcellularLocation>
</comment>
<dbReference type="InterPro" id="IPR002589">
    <property type="entry name" value="Macro_dom"/>
</dbReference>
<dbReference type="Gene3D" id="3.90.228.10">
    <property type="match status" value="1"/>
</dbReference>
<evidence type="ECO:0000256" key="2">
    <source>
        <dbReference type="ARBA" id="ARBA00022676"/>
    </source>
</evidence>
<dbReference type="RefSeq" id="XP_018111808.1">
    <property type="nucleotide sequence ID" value="XM_018256319.2"/>
</dbReference>
<dbReference type="GO" id="GO:0005634">
    <property type="term" value="C:nucleus"/>
    <property type="evidence" value="ECO:0000318"/>
    <property type="project" value="GO_Central"/>
</dbReference>
<evidence type="ECO:0000313" key="9">
    <source>
        <dbReference type="Xenbase" id="XB-GENE-17344140"/>
    </source>
</evidence>
<dbReference type="Bgee" id="108713372">
    <property type="expression patterns" value="Expressed in intestine and 12 other cell types or tissues"/>
</dbReference>
<dbReference type="OMA" id="HYWEEEI"/>
<dbReference type="Xenbase" id="XB-GENE-17344140">
    <property type="gene designation" value="parp14l.L"/>
</dbReference>
<dbReference type="AGR" id="Xenbase:XB-GENE-17344140"/>
<dbReference type="PaxDb" id="8355-A0A1L8HXV4"/>
<evidence type="ECO:0000313" key="8">
    <source>
        <dbReference type="RefSeq" id="XP_018111808.1"/>
    </source>
</evidence>